<gene>
    <name evidence="1" type="ORF">J3P46_04495</name>
</gene>
<reference evidence="1 2" key="1">
    <citation type="submission" date="2021-03" db="EMBL/GenBank/DDBJ databases">
        <title>Draft genome sequence of Janthinobacterium sp. strain PLB02 isolated from infected primmorphs (Lubomirskia baicalensis).</title>
        <authorList>
            <person name="Chernogor L.I."/>
            <person name="Belikov S.I."/>
            <person name="Petrushin I.S."/>
        </authorList>
    </citation>
    <scope>NUCLEOTIDE SEQUENCE [LARGE SCALE GENOMIC DNA]</scope>
    <source>
        <strain evidence="1 2">PLB02</strain>
    </source>
</reference>
<evidence type="ECO:0000313" key="2">
    <source>
        <dbReference type="Proteomes" id="UP000662821"/>
    </source>
</evidence>
<dbReference type="AlphaFoldDB" id="A0AAJ4T655"/>
<evidence type="ECO:0000313" key="1">
    <source>
        <dbReference type="EMBL" id="QSX97218.1"/>
    </source>
</evidence>
<dbReference type="RefSeq" id="WP_151092508.1">
    <property type="nucleotide sequence ID" value="NZ_CP071520.1"/>
</dbReference>
<protein>
    <submittedName>
        <fullName evidence="1">Uncharacterized protein</fullName>
    </submittedName>
</protein>
<dbReference type="EMBL" id="CP071520">
    <property type="protein sequence ID" value="QSX97218.1"/>
    <property type="molecule type" value="Genomic_DNA"/>
</dbReference>
<proteinExistence type="predicted"/>
<sequence length="217" mass="25112">MEWVTLNISSVVPYFTIGKDLAMAGIAFYAARIASKGLTTWNRQLKGGAEYDLARRILKCTYRLREAFDGVRNSAMFSTEMPFPPEEDAGKMNDSQIRHYGRSRAYQNRWQKVFDVRNDLRTELLEAEALWGEEILTKFKRLFELQHDLFSTVYAYLAACDPDATQEARKINNELYDKKSDILYRNYSEGNPDKFNAAVKAEISVIENFLKPHLLKN</sequence>
<organism evidence="1 2">
    <name type="scientific">Janthinobacterium lividum</name>
    <dbReference type="NCBI Taxonomy" id="29581"/>
    <lineage>
        <taxon>Bacteria</taxon>
        <taxon>Pseudomonadati</taxon>
        <taxon>Pseudomonadota</taxon>
        <taxon>Betaproteobacteria</taxon>
        <taxon>Burkholderiales</taxon>
        <taxon>Oxalobacteraceae</taxon>
        <taxon>Janthinobacterium</taxon>
    </lineage>
</organism>
<accession>A0AAJ4T655</accession>
<name>A0AAJ4T655_9BURK</name>
<dbReference type="Proteomes" id="UP000662821">
    <property type="component" value="Chromosome"/>
</dbReference>